<evidence type="ECO:0000259" key="6">
    <source>
        <dbReference type="PROSITE" id="PS50893"/>
    </source>
</evidence>
<comment type="similarity">
    <text evidence="1">Belongs to the ABC transporter superfamily.</text>
</comment>
<dbReference type="InterPro" id="IPR027417">
    <property type="entry name" value="P-loop_NTPase"/>
</dbReference>
<dbReference type="PANTHER" id="PTHR42711:SF5">
    <property type="entry name" value="ABC TRANSPORTER ATP-BINDING PROTEIN NATA"/>
    <property type="match status" value="1"/>
</dbReference>
<keyword evidence="3" id="KW-0536">Nodulation</keyword>
<protein>
    <submittedName>
        <fullName evidence="7">ABC transporter</fullName>
    </submittedName>
</protein>
<gene>
    <name evidence="7" type="ORF">C2869_15580</name>
</gene>
<dbReference type="PANTHER" id="PTHR42711">
    <property type="entry name" value="ABC TRANSPORTER ATP-BINDING PROTEIN"/>
    <property type="match status" value="1"/>
</dbReference>
<dbReference type="InterPro" id="IPR003439">
    <property type="entry name" value="ABC_transporter-like_ATP-bd"/>
</dbReference>
<dbReference type="GO" id="GO:0016887">
    <property type="term" value="F:ATP hydrolysis activity"/>
    <property type="evidence" value="ECO:0007669"/>
    <property type="project" value="InterPro"/>
</dbReference>
<evidence type="ECO:0000313" key="8">
    <source>
        <dbReference type="Proteomes" id="UP000244441"/>
    </source>
</evidence>
<dbReference type="EMBL" id="CP026604">
    <property type="protein sequence ID" value="AWB67761.1"/>
    <property type="molecule type" value="Genomic_DNA"/>
</dbReference>
<evidence type="ECO:0000256" key="3">
    <source>
        <dbReference type="ARBA" id="ARBA00022458"/>
    </source>
</evidence>
<sequence length="268" mass="29794">MIEVNNVSKHFPLKDAKLVNQVAKSDPRVKGRHFHALNNVSFHCKQGEVLGLLGANGAGKTSMLRTLSTALQPNSGQVLYDGLDAHKNKLAIRKQIGFLSGSTGLYERLTGRENLAYFAQLFGVEKQQFNGRLEQLIEQLDLAKFIDRRFVDYSTGMKQKIAIARAVIHEPKLVILDEPTTGLDIAASEVVLSFIEKLKQQGVPVIFSTHHLAEVERLCDRICVIHQGQTCFEGTIQELTQYTQQTILQQAILSIMADDNQPIASGEE</sequence>
<dbReference type="GO" id="GO:0005524">
    <property type="term" value="F:ATP binding"/>
    <property type="evidence" value="ECO:0007669"/>
    <property type="project" value="UniProtKB-KW"/>
</dbReference>
<proteinExistence type="inferred from homology"/>
<evidence type="ECO:0000256" key="1">
    <source>
        <dbReference type="ARBA" id="ARBA00005417"/>
    </source>
</evidence>
<reference evidence="7 8" key="1">
    <citation type="submission" date="2018-01" db="EMBL/GenBank/DDBJ databases">
        <title>Genome sequence of a Cantenovulum-like bacteria.</title>
        <authorList>
            <person name="Tan W.R."/>
            <person name="Lau N.-S."/>
            <person name="Go F."/>
            <person name="Amirul A.-A.A."/>
        </authorList>
    </citation>
    <scope>NUCLEOTIDE SEQUENCE [LARGE SCALE GENOMIC DNA]</scope>
    <source>
        <strain evidence="7 8">CCB-QB4</strain>
    </source>
</reference>
<dbReference type="SMART" id="SM00382">
    <property type="entry name" value="AAA"/>
    <property type="match status" value="1"/>
</dbReference>
<dbReference type="PROSITE" id="PS50893">
    <property type="entry name" value="ABC_TRANSPORTER_2"/>
    <property type="match status" value="1"/>
</dbReference>
<dbReference type="OrthoDB" id="6321334at2"/>
<name>A0A2S0VU68_9ALTE</name>
<accession>A0A2S0VU68</accession>
<dbReference type="AlphaFoldDB" id="A0A2S0VU68"/>
<evidence type="ECO:0000313" key="7">
    <source>
        <dbReference type="EMBL" id="AWB67761.1"/>
    </source>
</evidence>
<dbReference type="RefSeq" id="WP_108603830.1">
    <property type="nucleotide sequence ID" value="NZ_CP026604.1"/>
</dbReference>
<keyword evidence="4" id="KW-0547">Nucleotide-binding</keyword>
<dbReference type="KEGG" id="cate:C2869_15580"/>
<keyword evidence="5" id="KW-0067">ATP-binding</keyword>
<dbReference type="InterPro" id="IPR003593">
    <property type="entry name" value="AAA+_ATPase"/>
</dbReference>
<evidence type="ECO:0000256" key="5">
    <source>
        <dbReference type="ARBA" id="ARBA00022840"/>
    </source>
</evidence>
<dbReference type="SUPFAM" id="SSF52540">
    <property type="entry name" value="P-loop containing nucleoside triphosphate hydrolases"/>
    <property type="match status" value="1"/>
</dbReference>
<keyword evidence="2" id="KW-0813">Transport</keyword>
<evidence type="ECO:0000256" key="4">
    <source>
        <dbReference type="ARBA" id="ARBA00022741"/>
    </source>
</evidence>
<dbReference type="Gene3D" id="3.40.50.300">
    <property type="entry name" value="P-loop containing nucleotide triphosphate hydrolases"/>
    <property type="match status" value="1"/>
</dbReference>
<feature type="domain" description="ABC transporter" evidence="6">
    <location>
        <begin position="2"/>
        <end position="252"/>
    </location>
</feature>
<dbReference type="Proteomes" id="UP000244441">
    <property type="component" value="Chromosome"/>
</dbReference>
<dbReference type="Pfam" id="PF00005">
    <property type="entry name" value="ABC_tran"/>
    <property type="match status" value="1"/>
</dbReference>
<dbReference type="InterPro" id="IPR050763">
    <property type="entry name" value="ABC_transporter_ATP-binding"/>
</dbReference>
<keyword evidence="8" id="KW-1185">Reference proteome</keyword>
<organism evidence="7 8">
    <name type="scientific">Saccharobesus litoralis</name>
    <dbReference type="NCBI Taxonomy" id="2172099"/>
    <lineage>
        <taxon>Bacteria</taxon>
        <taxon>Pseudomonadati</taxon>
        <taxon>Pseudomonadota</taxon>
        <taxon>Gammaproteobacteria</taxon>
        <taxon>Alteromonadales</taxon>
        <taxon>Alteromonadaceae</taxon>
        <taxon>Saccharobesus</taxon>
    </lineage>
</organism>
<evidence type="ECO:0000256" key="2">
    <source>
        <dbReference type="ARBA" id="ARBA00022448"/>
    </source>
</evidence>